<dbReference type="RefSeq" id="WP_248210487.1">
    <property type="nucleotide sequence ID" value="NZ_JALNMH010000012.1"/>
</dbReference>
<keyword evidence="1" id="KW-0812">Transmembrane</keyword>
<evidence type="ECO:0000313" key="2">
    <source>
        <dbReference type="EMBL" id="MCK7594832.1"/>
    </source>
</evidence>
<dbReference type="Pfam" id="PF20556">
    <property type="entry name" value="DUF6768"/>
    <property type="match status" value="1"/>
</dbReference>
<feature type="transmembrane region" description="Helical" evidence="1">
    <location>
        <begin position="42"/>
        <end position="63"/>
    </location>
</feature>
<protein>
    <recommendedName>
        <fullName evidence="4">Holin-X, holin superfamily III</fullName>
    </recommendedName>
</protein>
<sequence length="124" mass="13994">MDKHDDIIRSALDAEDRALLAAHAEPGYFAQAIGLFRGRLGWTIWISYLGGLLAFAGSMYGLWQVWHLEDPAAMLRWGVLSVLLFQFSSVAKGYLANHLEANRTLREIKRVELQIALLREPAKD</sequence>
<gene>
    <name evidence="2" type="ORF">M0G41_14265</name>
</gene>
<evidence type="ECO:0000256" key="1">
    <source>
        <dbReference type="SAM" id="Phobius"/>
    </source>
</evidence>
<name>A0ABT0GJW1_9GAMM</name>
<accession>A0ABT0GJW1</accession>
<evidence type="ECO:0008006" key="4">
    <source>
        <dbReference type="Google" id="ProtNLM"/>
    </source>
</evidence>
<keyword evidence="1" id="KW-0472">Membrane</keyword>
<evidence type="ECO:0000313" key="3">
    <source>
        <dbReference type="Proteomes" id="UP001431449"/>
    </source>
</evidence>
<organism evidence="2 3">
    <name type="scientific">Pseudomarimonas salicorniae</name>
    <dbReference type="NCBI Taxonomy" id="2933270"/>
    <lineage>
        <taxon>Bacteria</taxon>
        <taxon>Pseudomonadati</taxon>
        <taxon>Pseudomonadota</taxon>
        <taxon>Gammaproteobacteria</taxon>
        <taxon>Lysobacterales</taxon>
        <taxon>Lysobacteraceae</taxon>
        <taxon>Pseudomarimonas</taxon>
    </lineage>
</organism>
<keyword evidence="3" id="KW-1185">Reference proteome</keyword>
<comment type="caution">
    <text evidence="2">The sequence shown here is derived from an EMBL/GenBank/DDBJ whole genome shotgun (WGS) entry which is preliminary data.</text>
</comment>
<dbReference type="InterPro" id="IPR046659">
    <property type="entry name" value="DUF6768"/>
</dbReference>
<feature type="transmembrane region" description="Helical" evidence="1">
    <location>
        <begin position="75"/>
        <end position="95"/>
    </location>
</feature>
<dbReference type="Proteomes" id="UP001431449">
    <property type="component" value="Unassembled WGS sequence"/>
</dbReference>
<proteinExistence type="predicted"/>
<keyword evidence="1" id="KW-1133">Transmembrane helix</keyword>
<reference evidence="2" key="1">
    <citation type="submission" date="2022-04" db="EMBL/GenBank/DDBJ databases">
        <title>Lysobacter sp. CAU 1642 isolated from sea sand.</title>
        <authorList>
            <person name="Kim W."/>
        </authorList>
    </citation>
    <scope>NUCLEOTIDE SEQUENCE</scope>
    <source>
        <strain evidence="2">CAU 1642</strain>
    </source>
</reference>
<dbReference type="EMBL" id="JALNMH010000012">
    <property type="protein sequence ID" value="MCK7594832.1"/>
    <property type="molecule type" value="Genomic_DNA"/>
</dbReference>